<evidence type="ECO:0000256" key="2">
    <source>
        <dbReference type="ARBA" id="ARBA00010617"/>
    </source>
</evidence>
<dbReference type="GO" id="GO:0016705">
    <property type="term" value="F:oxidoreductase activity, acting on paired donors, with incorporation or reduction of molecular oxygen"/>
    <property type="evidence" value="ECO:0007669"/>
    <property type="project" value="InterPro"/>
</dbReference>
<dbReference type="EMBL" id="CAJHUC010001898">
    <property type="protein sequence ID" value="CAD7702637.1"/>
    <property type="molecule type" value="Genomic_DNA"/>
</dbReference>
<comment type="similarity">
    <text evidence="2 4">Belongs to the cytochrome P450 family.</text>
</comment>
<dbReference type="GO" id="GO:0020037">
    <property type="term" value="F:heme binding"/>
    <property type="evidence" value="ECO:0007669"/>
    <property type="project" value="InterPro"/>
</dbReference>
<dbReference type="PANTHER" id="PTHR24305">
    <property type="entry name" value="CYTOCHROME P450"/>
    <property type="match status" value="1"/>
</dbReference>
<evidence type="ECO:0000256" key="3">
    <source>
        <dbReference type="PIRSR" id="PIRSR602401-1"/>
    </source>
</evidence>
<dbReference type="GO" id="GO:0005506">
    <property type="term" value="F:iron ion binding"/>
    <property type="evidence" value="ECO:0007669"/>
    <property type="project" value="InterPro"/>
</dbReference>
<dbReference type="PROSITE" id="PS00086">
    <property type="entry name" value="CYTOCHROME_P450"/>
    <property type="match status" value="1"/>
</dbReference>
<organism evidence="5 6">
    <name type="scientific">Ostreobium quekettii</name>
    <dbReference type="NCBI Taxonomy" id="121088"/>
    <lineage>
        <taxon>Eukaryota</taxon>
        <taxon>Viridiplantae</taxon>
        <taxon>Chlorophyta</taxon>
        <taxon>core chlorophytes</taxon>
        <taxon>Ulvophyceae</taxon>
        <taxon>TCBD clade</taxon>
        <taxon>Bryopsidales</taxon>
        <taxon>Ostreobineae</taxon>
        <taxon>Ostreobiaceae</taxon>
        <taxon>Ostreobium</taxon>
    </lineage>
</organism>
<keyword evidence="4" id="KW-0560">Oxidoreductase</keyword>
<dbReference type="InterPro" id="IPR050121">
    <property type="entry name" value="Cytochrome_P450_monoxygenase"/>
</dbReference>
<accession>A0A8S1J617</accession>
<protein>
    <recommendedName>
        <fullName evidence="7">Cytochrome P450</fullName>
    </recommendedName>
</protein>
<keyword evidence="3 4" id="KW-0408">Iron</keyword>
<dbReference type="InterPro" id="IPR001128">
    <property type="entry name" value="Cyt_P450"/>
</dbReference>
<evidence type="ECO:0000256" key="1">
    <source>
        <dbReference type="ARBA" id="ARBA00001971"/>
    </source>
</evidence>
<dbReference type="SUPFAM" id="SSF48264">
    <property type="entry name" value="Cytochrome P450"/>
    <property type="match status" value="1"/>
</dbReference>
<dbReference type="Pfam" id="PF00067">
    <property type="entry name" value="p450"/>
    <property type="match status" value="1"/>
</dbReference>
<dbReference type="InterPro" id="IPR017972">
    <property type="entry name" value="Cyt_P450_CS"/>
</dbReference>
<proteinExistence type="inferred from homology"/>
<evidence type="ECO:0000313" key="5">
    <source>
        <dbReference type="EMBL" id="CAD7702637.1"/>
    </source>
</evidence>
<keyword evidence="3 4" id="KW-0349">Heme</keyword>
<dbReference type="InterPro" id="IPR036396">
    <property type="entry name" value="Cyt_P450_sf"/>
</dbReference>
<gene>
    <name evidence="5" type="ORF">OSTQU699_LOCUS7994</name>
</gene>
<feature type="binding site" description="axial binding residue" evidence="3">
    <location>
        <position position="428"/>
    </location>
    <ligand>
        <name>heme</name>
        <dbReference type="ChEBI" id="CHEBI:30413"/>
    </ligand>
    <ligandPart>
        <name>Fe</name>
        <dbReference type="ChEBI" id="CHEBI:18248"/>
    </ligandPart>
</feature>
<keyword evidence="3 4" id="KW-0479">Metal-binding</keyword>
<dbReference type="PANTHER" id="PTHR24305:SF166">
    <property type="entry name" value="CYTOCHROME P450 12A4, MITOCHONDRIAL-RELATED"/>
    <property type="match status" value="1"/>
</dbReference>
<evidence type="ECO:0000313" key="6">
    <source>
        <dbReference type="Proteomes" id="UP000708148"/>
    </source>
</evidence>
<dbReference type="PRINTS" id="PR00463">
    <property type="entry name" value="EP450I"/>
</dbReference>
<dbReference type="Proteomes" id="UP000708148">
    <property type="component" value="Unassembled WGS sequence"/>
</dbReference>
<name>A0A8S1J617_9CHLO</name>
<dbReference type="InterPro" id="IPR002401">
    <property type="entry name" value="Cyt_P450_E_grp-I"/>
</dbReference>
<dbReference type="Gene3D" id="1.10.630.10">
    <property type="entry name" value="Cytochrome P450"/>
    <property type="match status" value="1"/>
</dbReference>
<dbReference type="OrthoDB" id="6764281at2759"/>
<dbReference type="GO" id="GO:0004497">
    <property type="term" value="F:monooxygenase activity"/>
    <property type="evidence" value="ECO:0007669"/>
    <property type="project" value="UniProtKB-KW"/>
</dbReference>
<evidence type="ECO:0000256" key="4">
    <source>
        <dbReference type="RuleBase" id="RU000461"/>
    </source>
</evidence>
<sequence length="488" mass="52929">MAPLLMIAASATLFIPLLAYCLLALWDLAKSRKWAHIPGPSVVAPLGYVGLGSQPHLRAAQYCAKYGPVCRLRLGREHAVAVTDPVLVAGVLGAGADGLHDKFEDLYAAWPFLGAKKTAFLSSGANPDWRFMRGKLQHPFSISNMRQAYPGIVGCTKQLVDFVEGAAEGQELEMDVLFRQYSLSVMLRVFFNTGIDVDKYKGELSRHMTRAVGDMKWPASGVPGPDSSDSFAWLTDFFHFMAQLTQSKAVAPGEESRQLWAALASVKGMDVDALQAHIGFLLVAGHDSVAAAIGWSLYCLATHPNWQVKVARELQAARIGEKWDAEALEYSDVMGLRVLYKVVLEAMRLYPANPTGTLRKLNQDRQVGKHLLPKGTALWVPTYAVHRSAANWDAPAAFDPARWDAENASEGRRGGKRYIPFGSGPRACLGQALAMAEVQTALAALLAKSAFRLAPGMSSNGDEVATFRGTLGFQGGLRMVAGRRGDKA</sequence>
<dbReference type="CDD" id="cd00302">
    <property type="entry name" value="cytochrome_P450"/>
    <property type="match status" value="1"/>
</dbReference>
<dbReference type="PRINTS" id="PR00385">
    <property type="entry name" value="P450"/>
</dbReference>
<keyword evidence="6" id="KW-1185">Reference proteome</keyword>
<reference evidence="5" key="1">
    <citation type="submission" date="2020-12" db="EMBL/GenBank/DDBJ databases">
        <authorList>
            <person name="Iha C."/>
        </authorList>
    </citation>
    <scope>NUCLEOTIDE SEQUENCE</scope>
</reference>
<keyword evidence="4" id="KW-0503">Monooxygenase</keyword>
<comment type="caution">
    <text evidence="5">The sequence shown here is derived from an EMBL/GenBank/DDBJ whole genome shotgun (WGS) entry which is preliminary data.</text>
</comment>
<evidence type="ECO:0008006" key="7">
    <source>
        <dbReference type="Google" id="ProtNLM"/>
    </source>
</evidence>
<comment type="cofactor">
    <cofactor evidence="1 3">
        <name>heme</name>
        <dbReference type="ChEBI" id="CHEBI:30413"/>
    </cofactor>
</comment>
<dbReference type="AlphaFoldDB" id="A0A8S1J617"/>